<dbReference type="InterPro" id="IPR042099">
    <property type="entry name" value="ANL_N_sf"/>
</dbReference>
<feature type="domain" description="AMP-binding enzyme C-terminal" evidence="4">
    <location>
        <begin position="429"/>
        <end position="504"/>
    </location>
</feature>
<dbReference type="InterPro" id="IPR025110">
    <property type="entry name" value="AMP-bd_C"/>
</dbReference>
<evidence type="ECO:0000259" key="4">
    <source>
        <dbReference type="Pfam" id="PF13193"/>
    </source>
</evidence>
<dbReference type="Pfam" id="PF13193">
    <property type="entry name" value="AMP-binding_C"/>
    <property type="match status" value="1"/>
</dbReference>
<dbReference type="Gene3D" id="3.40.50.12780">
    <property type="entry name" value="N-terminal domain of ligase-like"/>
    <property type="match status" value="1"/>
</dbReference>
<organism evidence="5 6">
    <name type="scientific">Halalkalibacter alkaliphilus</name>
    <dbReference type="NCBI Taxonomy" id="2917993"/>
    <lineage>
        <taxon>Bacteria</taxon>
        <taxon>Bacillati</taxon>
        <taxon>Bacillota</taxon>
        <taxon>Bacilli</taxon>
        <taxon>Bacillales</taxon>
        <taxon>Bacillaceae</taxon>
        <taxon>Halalkalibacter</taxon>
    </lineage>
</organism>
<gene>
    <name evidence="5" type="ORF">MF646_16465</name>
</gene>
<dbReference type="Pfam" id="PF00501">
    <property type="entry name" value="AMP-binding"/>
    <property type="match status" value="1"/>
</dbReference>
<dbReference type="PANTHER" id="PTHR43201:SF5">
    <property type="entry name" value="MEDIUM-CHAIN ACYL-COA LIGASE ACSF2, MITOCHONDRIAL"/>
    <property type="match status" value="1"/>
</dbReference>
<protein>
    <submittedName>
        <fullName evidence="5">Acyl--CoA ligase</fullName>
    </submittedName>
</protein>
<feature type="domain" description="AMP-dependent synthetase/ligase" evidence="3">
    <location>
        <begin position="11"/>
        <end position="379"/>
    </location>
</feature>
<comment type="caution">
    <text evidence="5">The sequence shown here is derived from an EMBL/GenBank/DDBJ whole genome shotgun (WGS) entry which is preliminary data.</text>
</comment>
<evidence type="ECO:0000256" key="2">
    <source>
        <dbReference type="ARBA" id="ARBA00022598"/>
    </source>
</evidence>
<proteinExistence type="inferred from homology"/>
<evidence type="ECO:0000313" key="6">
    <source>
        <dbReference type="Proteomes" id="UP001139150"/>
    </source>
</evidence>
<evidence type="ECO:0000259" key="3">
    <source>
        <dbReference type="Pfam" id="PF00501"/>
    </source>
</evidence>
<reference evidence="5" key="1">
    <citation type="submission" date="2022-02" db="EMBL/GenBank/DDBJ databases">
        <title>Halalkalibacter sp. nov. isolated from Lonar Lake, India.</title>
        <authorList>
            <person name="Joshi A."/>
            <person name="Thite S."/>
            <person name="Lodha T."/>
        </authorList>
    </citation>
    <scope>NUCLEOTIDE SEQUENCE</scope>
    <source>
        <strain evidence="5">MEB205</strain>
    </source>
</reference>
<dbReference type="GO" id="GO:0031956">
    <property type="term" value="F:medium-chain fatty acid-CoA ligase activity"/>
    <property type="evidence" value="ECO:0007669"/>
    <property type="project" value="TreeGrafter"/>
</dbReference>
<dbReference type="InterPro" id="IPR045851">
    <property type="entry name" value="AMP-bd_C_sf"/>
</dbReference>
<dbReference type="GO" id="GO:0006631">
    <property type="term" value="P:fatty acid metabolic process"/>
    <property type="evidence" value="ECO:0007669"/>
    <property type="project" value="TreeGrafter"/>
</dbReference>
<dbReference type="InterPro" id="IPR000873">
    <property type="entry name" value="AMP-dep_synth/lig_dom"/>
</dbReference>
<dbReference type="RefSeq" id="WP_250097606.1">
    <property type="nucleotide sequence ID" value="NZ_JAKRYL010000018.1"/>
</dbReference>
<dbReference type="AlphaFoldDB" id="A0A9X2I880"/>
<comment type="similarity">
    <text evidence="1">Belongs to the ATP-dependent AMP-binding enzyme family.</text>
</comment>
<dbReference type="FunFam" id="3.30.300.30:FF:000008">
    <property type="entry name" value="2,3-dihydroxybenzoate-AMP ligase"/>
    <property type="match status" value="1"/>
</dbReference>
<keyword evidence="6" id="KW-1185">Reference proteome</keyword>
<dbReference type="EMBL" id="JAKRYL010000018">
    <property type="protein sequence ID" value="MCL7748719.1"/>
    <property type="molecule type" value="Genomic_DNA"/>
</dbReference>
<name>A0A9X2I880_9BACI</name>
<dbReference type="Proteomes" id="UP001139150">
    <property type="component" value="Unassembled WGS sequence"/>
</dbReference>
<evidence type="ECO:0000313" key="5">
    <source>
        <dbReference type="EMBL" id="MCL7748719.1"/>
    </source>
</evidence>
<evidence type="ECO:0000256" key="1">
    <source>
        <dbReference type="ARBA" id="ARBA00006432"/>
    </source>
</evidence>
<accession>A0A9X2I880</accession>
<dbReference type="Gene3D" id="3.30.300.30">
    <property type="match status" value="1"/>
</dbReference>
<sequence>MNGSLSLHQVLEQAVNKHPSKEALFDGFERKSYRTLYEESLRLASSLSQLGVTKGDRVMVCLPNWNETVVIYFSLAMLGAVLVPCNPRSSREEFIYILENSQASTVFLSDCFTHTELFKHYVKGQYNYVTLERIIMVRGHNKSFYLFEELVEKEDSKETLNVKIDPDKDLFAILYTSGTTDKPKGVMLTHKNAIYTANVTAEAMECNSKDVFLVSVPLFHVFGLIPSMITATIISAKMVLQEKFQAREALNLIEQEQVTVHHGVPTMFILELNDPMLESFDLSTLRTGIVAAAPCPEEVVRKIRTLMGCNIIVSYGLTETSAGVTATSLYDDDLLRSATVGKPLPGTEVKIVDLFRNEVLRGVTGELAVRSFGVMKGYFHLPETIMRIDEEGWLYTGDLAKMDDHDYITIIGRQEEMIIRGGYNISPEEVENVLYKHSSILEVAVIGMEDSKLGEMICAVIKLKPDRVEDEYSLKNYMEGKLVNYKIPDQLVFLEDLPKTASGKINKMELMVELTKQLKEW</sequence>
<dbReference type="PANTHER" id="PTHR43201">
    <property type="entry name" value="ACYL-COA SYNTHETASE"/>
    <property type="match status" value="1"/>
</dbReference>
<dbReference type="SUPFAM" id="SSF56801">
    <property type="entry name" value="Acetyl-CoA synthetase-like"/>
    <property type="match status" value="1"/>
</dbReference>
<keyword evidence="2 5" id="KW-0436">Ligase</keyword>